<dbReference type="SMART" id="SM00460">
    <property type="entry name" value="TGc"/>
    <property type="match status" value="1"/>
</dbReference>
<evidence type="ECO:0000256" key="2">
    <source>
        <dbReference type="SAM" id="Phobius"/>
    </source>
</evidence>
<dbReference type="SUPFAM" id="SSF54001">
    <property type="entry name" value="Cysteine proteinases"/>
    <property type="match status" value="1"/>
</dbReference>
<sequence length="710" mass="76155">MGAALASAILTACALGVSVWSLQSADWFNPNPPFAAILLFSIVLSTILALTSIRQRLAIPVLVLAGVPLSIWQSINSMPKIPGADTWARWLAALSEPARDPAAFVVVLVMVTWLIGSAGAWYAVRRRNGWVAFGLGSVLAVLNLVNLPRNFSYVLPLFIVLGLALIVQANWAKSIRNKSAGSLRLRLIPGALVCVLVTLGAFALPQSPAEKLSLNLDGGAIYSAIKNNGFNIFEAVPSKVKTILSSNQDTVDFGVAPDLGDTVRFIITPAMPGYFATRYYDVYSAGGWSNSQVTDTSVPANQSIGEAVPPLKATTINYRVENEVKTDIVLINGRPQALDISIIAKGLPTTGGLDVSSLSAARVLSAYASYSVIAHLPVATVADLLKANAPYPEWVSERYLQLPANLPRSLKSLALQLTQGIPFSTTGALTYNKVVAIENYLLNFKYDIDGAIVNGNADGVAAFLSDRQGNCVNFASALVVMLRAAGVPARFVQGYLGSEVAADGKSLSIYGRDAHAWAEVYFPDYGWVIAEATPGKPTDNFTEFSTQIPNGTIPLASDAPIAGEDPEPALSPPAGTAPDGRSGNFQIIWVLWSLLAGLIVTAGGGTAYLIRASNPQAMYARLRWLGRLYGEKGRPADTPLEYSNRLGFRLTDKATEISVIADAFSRYRYGTNRCADIASRNELIDTWKKLSAALIRNRLSFSRNRRRDTA</sequence>
<feature type="transmembrane region" description="Helical" evidence="2">
    <location>
        <begin position="57"/>
        <end position="75"/>
    </location>
</feature>
<feature type="transmembrane region" description="Helical" evidence="2">
    <location>
        <begin position="183"/>
        <end position="204"/>
    </location>
</feature>
<name>A0A1P8F8B5_9CHLR</name>
<evidence type="ECO:0000256" key="1">
    <source>
        <dbReference type="SAM" id="MobiDB-lite"/>
    </source>
</evidence>
<keyword evidence="2" id="KW-1133">Transmembrane helix</keyword>
<feature type="transmembrane region" description="Helical" evidence="2">
    <location>
        <begin position="102"/>
        <end position="123"/>
    </location>
</feature>
<evidence type="ECO:0000313" key="4">
    <source>
        <dbReference type="EMBL" id="APV44719.1"/>
    </source>
</evidence>
<organism evidence="4 5">
    <name type="scientific">Dehalogenimonas formicexedens</name>
    <dbReference type="NCBI Taxonomy" id="1839801"/>
    <lineage>
        <taxon>Bacteria</taxon>
        <taxon>Bacillati</taxon>
        <taxon>Chloroflexota</taxon>
        <taxon>Dehalococcoidia</taxon>
        <taxon>Dehalococcoidales</taxon>
        <taxon>Dehalococcoidaceae</taxon>
        <taxon>Dehalogenimonas</taxon>
    </lineage>
</organism>
<dbReference type="Pfam" id="PF13559">
    <property type="entry name" value="DUF4129"/>
    <property type="match status" value="1"/>
</dbReference>
<evidence type="ECO:0000259" key="3">
    <source>
        <dbReference type="SMART" id="SM00460"/>
    </source>
</evidence>
<gene>
    <name evidence="4" type="ORF">Dform_01395</name>
</gene>
<feature type="transmembrane region" description="Helical" evidence="2">
    <location>
        <begin position="587"/>
        <end position="610"/>
    </location>
</feature>
<feature type="transmembrane region" description="Helical" evidence="2">
    <location>
        <begin position="153"/>
        <end position="171"/>
    </location>
</feature>
<dbReference type="InterPro" id="IPR025403">
    <property type="entry name" value="TgpA-like_C"/>
</dbReference>
<dbReference type="InterPro" id="IPR002931">
    <property type="entry name" value="Transglutaminase-like"/>
</dbReference>
<evidence type="ECO:0000313" key="5">
    <source>
        <dbReference type="Proteomes" id="UP000185934"/>
    </source>
</evidence>
<keyword evidence="5" id="KW-1185">Reference proteome</keyword>
<keyword evidence="2" id="KW-0472">Membrane</keyword>
<dbReference type="STRING" id="1839801.Dform_01395"/>
<dbReference type="Pfam" id="PF01841">
    <property type="entry name" value="Transglut_core"/>
    <property type="match status" value="1"/>
</dbReference>
<feature type="transmembrane region" description="Helical" evidence="2">
    <location>
        <begin position="34"/>
        <end position="50"/>
    </location>
</feature>
<feature type="domain" description="Transglutaminase-like" evidence="3">
    <location>
        <begin position="463"/>
        <end position="534"/>
    </location>
</feature>
<dbReference type="EMBL" id="CP018258">
    <property type="protein sequence ID" value="APV44719.1"/>
    <property type="molecule type" value="Genomic_DNA"/>
</dbReference>
<feature type="transmembrane region" description="Helical" evidence="2">
    <location>
        <begin position="130"/>
        <end position="147"/>
    </location>
</feature>
<dbReference type="PANTHER" id="PTHR42736:SF1">
    <property type="entry name" value="PROTEIN-GLUTAMINE GAMMA-GLUTAMYLTRANSFERASE"/>
    <property type="match status" value="1"/>
</dbReference>
<dbReference type="Gene3D" id="3.10.620.30">
    <property type="match status" value="1"/>
</dbReference>
<dbReference type="PANTHER" id="PTHR42736">
    <property type="entry name" value="PROTEIN-GLUTAMINE GAMMA-GLUTAMYLTRANSFERASE"/>
    <property type="match status" value="1"/>
</dbReference>
<proteinExistence type="predicted"/>
<dbReference type="InterPro" id="IPR052901">
    <property type="entry name" value="Bact_TGase-like"/>
</dbReference>
<dbReference type="KEGG" id="dfo:Dform_01395"/>
<dbReference type="Proteomes" id="UP000185934">
    <property type="component" value="Chromosome"/>
</dbReference>
<dbReference type="AlphaFoldDB" id="A0A1P8F8B5"/>
<feature type="region of interest" description="Disordered" evidence="1">
    <location>
        <begin position="557"/>
        <end position="577"/>
    </location>
</feature>
<accession>A0A1P8F8B5</accession>
<protein>
    <recommendedName>
        <fullName evidence="3">Transglutaminase-like domain-containing protein</fullName>
    </recommendedName>
</protein>
<reference evidence="5" key="1">
    <citation type="submission" date="2016-11" db="EMBL/GenBank/DDBJ databases">
        <title>Dehalogenimonas formicexedens sp. nov., a chlorinated alkane respiring bacterium isolated from contaminated groundwater.</title>
        <authorList>
            <person name="Key T.A."/>
            <person name="Bowman K.S."/>
            <person name="Lee I."/>
            <person name="Chun J."/>
            <person name="Albuquerque L."/>
            <person name="da Costa M.S."/>
            <person name="Rainey F.A."/>
            <person name="Moe W.M."/>
        </authorList>
    </citation>
    <scope>NUCLEOTIDE SEQUENCE [LARGE SCALE GENOMIC DNA]</scope>
    <source>
        <strain evidence="5">NSZ-14</strain>
    </source>
</reference>
<dbReference type="InterPro" id="IPR038765">
    <property type="entry name" value="Papain-like_cys_pep_sf"/>
</dbReference>
<keyword evidence="2" id="KW-0812">Transmembrane</keyword>